<dbReference type="EMBL" id="AP021861">
    <property type="protein sequence ID" value="BBO31648.1"/>
    <property type="molecule type" value="Genomic_DNA"/>
</dbReference>
<reference evidence="3" key="1">
    <citation type="submission" date="2019-10" db="EMBL/GenBank/DDBJ databases">
        <title>Lacipirellula parvula gen. nov., sp. nov., representing a lineage of planctomycetes widespread in freshwater anoxic habitats, and description of the family Lacipirellulaceae.</title>
        <authorList>
            <person name="Dedysh S.N."/>
            <person name="Kulichevskaya I.S."/>
            <person name="Beletsky A.V."/>
            <person name="Rakitin A.L."/>
            <person name="Mardanov A.V."/>
            <person name="Ivanova A.A."/>
            <person name="Saltykova V.X."/>
            <person name="Rijpstra W.I.C."/>
            <person name="Sinninghe Damste J.S."/>
            <person name="Ravin N.V."/>
        </authorList>
    </citation>
    <scope>NUCLEOTIDE SEQUENCE [LARGE SCALE GENOMIC DNA]</scope>
    <source>
        <strain evidence="3">PX69</strain>
    </source>
</reference>
<gene>
    <name evidence="2" type="ORF">PLANPX_1260</name>
</gene>
<keyword evidence="3" id="KW-1185">Reference proteome</keyword>
<dbReference type="KEGG" id="lpav:PLANPX_1260"/>
<evidence type="ECO:0000313" key="3">
    <source>
        <dbReference type="Proteomes" id="UP000326837"/>
    </source>
</evidence>
<evidence type="ECO:0000256" key="1">
    <source>
        <dbReference type="SAM" id="SignalP"/>
    </source>
</evidence>
<organism evidence="2 3">
    <name type="scientific">Lacipirellula parvula</name>
    <dbReference type="NCBI Taxonomy" id="2650471"/>
    <lineage>
        <taxon>Bacteria</taxon>
        <taxon>Pseudomonadati</taxon>
        <taxon>Planctomycetota</taxon>
        <taxon>Planctomycetia</taxon>
        <taxon>Pirellulales</taxon>
        <taxon>Lacipirellulaceae</taxon>
        <taxon>Lacipirellula</taxon>
    </lineage>
</organism>
<keyword evidence="1" id="KW-0732">Signal</keyword>
<proteinExistence type="predicted"/>
<feature type="chain" id="PRO_5025010291" description="PEP-CTERM protein-sorting domain-containing protein" evidence="1">
    <location>
        <begin position="22"/>
        <end position="305"/>
    </location>
</feature>
<dbReference type="RefSeq" id="WP_152097754.1">
    <property type="nucleotide sequence ID" value="NZ_AP021861.1"/>
</dbReference>
<feature type="signal peptide" evidence="1">
    <location>
        <begin position="1"/>
        <end position="21"/>
    </location>
</feature>
<dbReference type="Proteomes" id="UP000326837">
    <property type="component" value="Chromosome"/>
</dbReference>
<protein>
    <recommendedName>
        <fullName evidence="4">PEP-CTERM protein-sorting domain-containing protein</fullName>
    </recommendedName>
</protein>
<evidence type="ECO:0000313" key="2">
    <source>
        <dbReference type="EMBL" id="BBO31648.1"/>
    </source>
</evidence>
<sequence length="305" mass="31989">MQLRAFAGATLAIVVASSAIGATLEINATANNGSRFIEHVQDAFWELGQTRASSRVPFPDGAFNYASLPNYVPQGGGGTAFPNKQNFQDLGAIEYDSSTGAVTELTFNFSPHVAPGRFTFYQAIASASPYATSFGAFSGSVTLNGAAAPTINLTSEIKFTIESDVDDALVYTGVFNVVNNAFTLAVDDTAFSPLYQTYAGNGNIRYEWSVTGTLAAPAPDPLAGDFNLNGLVDGADFLAWQRNPSVGSLDDWKANFGAGASTASAATPVPEPAALLLMATALIAITGGPGWRTRLPGRRSRRRHG</sequence>
<name>A0A5K7X524_9BACT</name>
<evidence type="ECO:0008006" key="4">
    <source>
        <dbReference type="Google" id="ProtNLM"/>
    </source>
</evidence>
<accession>A0A5K7X524</accession>
<dbReference type="AlphaFoldDB" id="A0A5K7X524"/>